<gene>
    <name evidence="2" type="ORF">F5878DRAFT_519287</name>
</gene>
<feature type="domain" description="Integrase core" evidence="1">
    <location>
        <begin position="30"/>
        <end position="61"/>
    </location>
</feature>
<dbReference type="AlphaFoldDB" id="A0AA38UEF2"/>
<dbReference type="EMBL" id="MU806175">
    <property type="protein sequence ID" value="KAJ3838574.1"/>
    <property type="molecule type" value="Genomic_DNA"/>
</dbReference>
<feature type="non-terminal residue" evidence="2">
    <location>
        <position position="1"/>
    </location>
</feature>
<organism evidence="2 3">
    <name type="scientific">Lentinula raphanica</name>
    <dbReference type="NCBI Taxonomy" id="153919"/>
    <lineage>
        <taxon>Eukaryota</taxon>
        <taxon>Fungi</taxon>
        <taxon>Dikarya</taxon>
        <taxon>Basidiomycota</taxon>
        <taxon>Agaricomycotina</taxon>
        <taxon>Agaricomycetes</taxon>
        <taxon>Agaricomycetidae</taxon>
        <taxon>Agaricales</taxon>
        <taxon>Marasmiineae</taxon>
        <taxon>Omphalotaceae</taxon>
        <taxon>Lentinula</taxon>
    </lineage>
</organism>
<sequence length="61" mass="7200">IQRQRVKDSLKRVDRLGLRLRRRIAISRGVYKVSRPHALWHLDGHHKLIFWGIVIHGIVDG</sequence>
<comment type="caution">
    <text evidence="2">The sequence shown here is derived from an EMBL/GenBank/DDBJ whole genome shotgun (WGS) entry which is preliminary data.</text>
</comment>
<feature type="non-terminal residue" evidence="2">
    <location>
        <position position="61"/>
    </location>
</feature>
<dbReference type="InterPro" id="IPR058913">
    <property type="entry name" value="Integrase_dom_put"/>
</dbReference>
<evidence type="ECO:0000313" key="2">
    <source>
        <dbReference type="EMBL" id="KAJ3838574.1"/>
    </source>
</evidence>
<keyword evidence="3" id="KW-1185">Reference proteome</keyword>
<reference evidence="2" key="1">
    <citation type="submission" date="2022-08" db="EMBL/GenBank/DDBJ databases">
        <authorList>
            <consortium name="DOE Joint Genome Institute"/>
            <person name="Min B."/>
            <person name="Riley R."/>
            <person name="Sierra-Patev S."/>
            <person name="Naranjo-Ortiz M."/>
            <person name="Looney B."/>
            <person name="Konkel Z."/>
            <person name="Slot J.C."/>
            <person name="Sakamoto Y."/>
            <person name="Steenwyk J.L."/>
            <person name="Rokas A."/>
            <person name="Carro J."/>
            <person name="Camarero S."/>
            <person name="Ferreira P."/>
            <person name="Molpeceres G."/>
            <person name="Ruiz-Duenas F.J."/>
            <person name="Serrano A."/>
            <person name="Henrissat B."/>
            <person name="Drula E."/>
            <person name="Hughes K.W."/>
            <person name="Mata J.L."/>
            <person name="Ishikawa N.K."/>
            <person name="Vargas-Isla R."/>
            <person name="Ushijima S."/>
            <person name="Smith C.A."/>
            <person name="Ahrendt S."/>
            <person name="Andreopoulos W."/>
            <person name="He G."/>
            <person name="Labutti K."/>
            <person name="Lipzen A."/>
            <person name="Ng V."/>
            <person name="Sandor L."/>
            <person name="Barry K."/>
            <person name="Martinez A.T."/>
            <person name="Xiao Y."/>
            <person name="Gibbons J.G."/>
            <person name="Terashima K."/>
            <person name="Hibbett D.S."/>
            <person name="Grigoriev I.V."/>
        </authorList>
    </citation>
    <scope>NUCLEOTIDE SEQUENCE</scope>
    <source>
        <strain evidence="2">TFB9207</strain>
    </source>
</reference>
<name>A0AA38UEF2_9AGAR</name>
<dbReference type="Proteomes" id="UP001163846">
    <property type="component" value="Unassembled WGS sequence"/>
</dbReference>
<dbReference type="PANTHER" id="PTHR46791:SF5">
    <property type="entry name" value="CLR5 DOMAIN-CONTAINING PROTEIN-RELATED"/>
    <property type="match status" value="1"/>
</dbReference>
<dbReference type="PANTHER" id="PTHR46791">
    <property type="entry name" value="EXPRESSED PROTEIN"/>
    <property type="match status" value="1"/>
</dbReference>
<evidence type="ECO:0000313" key="3">
    <source>
        <dbReference type="Proteomes" id="UP001163846"/>
    </source>
</evidence>
<evidence type="ECO:0000259" key="1">
    <source>
        <dbReference type="Pfam" id="PF24764"/>
    </source>
</evidence>
<dbReference type="Pfam" id="PF24764">
    <property type="entry name" value="rva_4"/>
    <property type="match status" value="1"/>
</dbReference>
<protein>
    <recommendedName>
        <fullName evidence="1">Integrase core domain-containing protein</fullName>
    </recommendedName>
</protein>
<proteinExistence type="predicted"/>
<accession>A0AA38UEF2</accession>